<name>A0ACB0M852_TRIPR</name>
<sequence length="344" mass="38563">MISSTSTMQHLLLLLLILTTQHFIPSLSEKCNPHDKKALLQIKKELGNPTQLSSWNPTTDCCERDKWLGILCDIHIETYRVNTLDLSDLDLPEPLPIPPSIFTNLPFLHDLTFNHIPNLVGPIPPSIANLTKLQYLFIMRTNISGEIPNTLSQIKTLIGIILYYNKLTGTLPDTLPSLPNLEEIAFVHNQLTGSIPESYGTFSNSFTALSLSRNRLSGKIPASLAKLNLLYVDLSRNALEGDASVFFGSKKRIEYIILGNNSFAFDLGKVRLPKNLKRLDLRNNKIYGTLPKELMKLKHLSKLNVSNNNLCGEIPVGGKLQRFDKSCYAHNRCLCGFPLRPCKT</sequence>
<keyword evidence="2" id="KW-1185">Reference proteome</keyword>
<dbReference type="EMBL" id="CASHSV030000823">
    <property type="protein sequence ID" value="CAJ2678051.1"/>
    <property type="molecule type" value="Genomic_DNA"/>
</dbReference>
<dbReference type="Proteomes" id="UP001177021">
    <property type="component" value="Unassembled WGS sequence"/>
</dbReference>
<evidence type="ECO:0000313" key="2">
    <source>
        <dbReference type="Proteomes" id="UP001177021"/>
    </source>
</evidence>
<gene>
    <name evidence="1" type="ORF">MILVUS5_LOCUS40424</name>
</gene>
<protein>
    <submittedName>
        <fullName evidence="1">Uncharacterized protein</fullName>
    </submittedName>
</protein>
<comment type="caution">
    <text evidence="1">The sequence shown here is derived from an EMBL/GenBank/DDBJ whole genome shotgun (WGS) entry which is preliminary data.</text>
</comment>
<organism evidence="1 2">
    <name type="scientific">Trifolium pratense</name>
    <name type="common">Red clover</name>
    <dbReference type="NCBI Taxonomy" id="57577"/>
    <lineage>
        <taxon>Eukaryota</taxon>
        <taxon>Viridiplantae</taxon>
        <taxon>Streptophyta</taxon>
        <taxon>Embryophyta</taxon>
        <taxon>Tracheophyta</taxon>
        <taxon>Spermatophyta</taxon>
        <taxon>Magnoliopsida</taxon>
        <taxon>eudicotyledons</taxon>
        <taxon>Gunneridae</taxon>
        <taxon>Pentapetalae</taxon>
        <taxon>rosids</taxon>
        <taxon>fabids</taxon>
        <taxon>Fabales</taxon>
        <taxon>Fabaceae</taxon>
        <taxon>Papilionoideae</taxon>
        <taxon>50 kb inversion clade</taxon>
        <taxon>NPAAA clade</taxon>
        <taxon>Hologalegina</taxon>
        <taxon>IRL clade</taxon>
        <taxon>Trifolieae</taxon>
        <taxon>Trifolium</taxon>
    </lineage>
</organism>
<reference evidence="1" key="1">
    <citation type="submission" date="2023-10" db="EMBL/GenBank/DDBJ databases">
        <authorList>
            <person name="Rodriguez Cubillos JULIANA M."/>
            <person name="De Vega J."/>
        </authorList>
    </citation>
    <scope>NUCLEOTIDE SEQUENCE</scope>
</reference>
<evidence type="ECO:0000313" key="1">
    <source>
        <dbReference type="EMBL" id="CAJ2678051.1"/>
    </source>
</evidence>
<accession>A0ACB0M852</accession>
<proteinExistence type="predicted"/>